<accession>A0A4C1W2G8</accession>
<dbReference type="EMBL" id="BGZK01000467">
    <property type="protein sequence ID" value="GBP45261.1"/>
    <property type="molecule type" value="Genomic_DNA"/>
</dbReference>
<dbReference type="Proteomes" id="UP000299102">
    <property type="component" value="Unassembled WGS sequence"/>
</dbReference>
<organism evidence="1 2">
    <name type="scientific">Eumeta variegata</name>
    <name type="common">Bagworm moth</name>
    <name type="synonym">Eumeta japonica</name>
    <dbReference type="NCBI Taxonomy" id="151549"/>
    <lineage>
        <taxon>Eukaryota</taxon>
        <taxon>Metazoa</taxon>
        <taxon>Ecdysozoa</taxon>
        <taxon>Arthropoda</taxon>
        <taxon>Hexapoda</taxon>
        <taxon>Insecta</taxon>
        <taxon>Pterygota</taxon>
        <taxon>Neoptera</taxon>
        <taxon>Endopterygota</taxon>
        <taxon>Lepidoptera</taxon>
        <taxon>Glossata</taxon>
        <taxon>Ditrysia</taxon>
        <taxon>Tineoidea</taxon>
        <taxon>Psychidae</taxon>
        <taxon>Oiketicinae</taxon>
        <taxon>Eumeta</taxon>
    </lineage>
</organism>
<dbReference type="AlphaFoldDB" id="A0A4C1W2G8"/>
<comment type="caution">
    <text evidence="1">The sequence shown here is derived from an EMBL/GenBank/DDBJ whole genome shotgun (WGS) entry which is preliminary data.</text>
</comment>
<reference evidence="1 2" key="1">
    <citation type="journal article" date="2019" name="Commun. Biol.">
        <title>The bagworm genome reveals a unique fibroin gene that provides high tensile strength.</title>
        <authorList>
            <person name="Kono N."/>
            <person name="Nakamura H."/>
            <person name="Ohtoshi R."/>
            <person name="Tomita M."/>
            <person name="Numata K."/>
            <person name="Arakawa K."/>
        </authorList>
    </citation>
    <scope>NUCLEOTIDE SEQUENCE [LARGE SCALE GENOMIC DNA]</scope>
</reference>
<proteinExistence type="predicted"/>
<evidence type="ECO:0000313" key="1">
    <source>
        <dbReference type="EMBL" id="GBP45261.1"/>
    </source>
</evidence>
<gene>
    <name evidence="1" type="ORF">EVAR_29009_1</name>
</gene>
<sequence>MNVGMEKETFALRPKVPGPIVSGAEQISVTVDRPLVHESKLAFMYTLIASPLVDPEDGRFSNDDLEAVVTAPARCTDWAPAEGPGPPFLQLVQDYIRHGHPGTGL</sequence>
<evidence type="ECO:0000313" key="2">
    <source>
        <dbReference type="Proteomes" id="UP000299102"/>
    </source>
</evidence>
<protein>
    <submittedName>
        <fullName evidence="1">Uncharacterized protein</fullName>
    </submittedName>
</protein>
<keyword evidence="2" id="KW-1185">Reference proteome</keyword>
<name>A0A4C1W2G8_EUMVA</name>